<feature type="compositionally biased region" description="Polar residues" evidence="1">
    <location>
        <begin position="68"/>
        <end position="81"/>
    </location>
</feature>
<evidence type="ECO:0000256" key="1">
    <source>
        <dbReference type="SAM" id="MobiDB-lite"/>
    </source>
</evidence>
<dbReference type="EMBL" id="JAFDVH010000003">
    <property type="protein sequence ID" value="KAG7484815.1"/>
    <property type="molecule type" value="Genomic_DNA"/>
</dbReference>
<proteinExistence type="predicted"/>
<organism evidence="2 3">
    <name type="scientific">Megalops atlanticus</name>
    <name type="common">Tarpon</name>
    <name type="synonym">Clupea gigantea</name>
    <dbReference type="NCBI Taxonomy" id="7932"/>
    <lineage>
        <taxon>Eukaryota</taxon>
        <taxon>Metazoa</taxon>
        <taxon>Chordata</taxon>
        <taxon>Craniata</taxon>
        <taxon>Vertebrata</taxon>
        <taxon>Euteleostomi</taxon>
        <taxon>Actinopterygii</taxon>
        <taxon>Neopterygii</taxon>
        <taxon>Teleostei</taxon>
        <taxon>Elopiformes</taxon>
        <taxon>Megalopidae</taxon>
        <taxon>Megalops</taxon>
    </lineage>
</organism>
<dbReference type="AlphaFoldDB" id="A0A9D3QC37"/>
<gene>
    <name evidence="2" type="ORF">MATL_G00054610</name>
</gene>
<evidence type="ECO:0000313" key="3">
    <source>
        <dbReference type="Proteomes" id="UP001046870"/>
    </source>
</evidence>
<sequence>MSQKRTKLSGAQGRNRRKEEEQKKEQYRDSLMKYLQEAPSSPSTSSQPAPSDQGDPTSPSTSSQRSQATVSLGNLPSPSWP</sequence>
<protein>
    <submittedName>
        <fullName evidence="2">Uncharacterized protein</fullName>
    </submittedName>
</protein>
<evidence type="ECO:0000313" key="2">
    <source>
        <dbReference type="EMBL" id="KAG7484815.1"/>
    </source>
</evidence>
<accession>A0A9D3QC37</accession>
<keyword evidence="3" id="KW-1185">Reference proteome</keyword>
<dbReference type="Proteomes" id="UP001046870">
    <property type="component" value="Chromosome 3"/>
</dbReference>
<feature type="region of interest" description="Disordered" evidence="1">
    <location>
        <begin position="1"/>
        <end position="81"/>
    </location>
</feature>
<feature type="compositionally biased region" description="Low complexity" evidence="1">
    <location>
        <begin position="39"/>
        <end position="67"/>
    </location>
</feature>
<comment type="caution">
    <text evidence="2">The sequence shown here is derived from an EMBL/GenBank/DDBJ whole genome shotgun (WGS) entry which is preliminary data.</text>
</comment>
<feature type="compositionally biased region" description="Basic and acidic residues" evidence="1">
    <location>
        <begin position="17"/>
        <end position="31"/>
    </location>
</feature>
<name>A0A9D3QC37_MEGAT</name>
<reference evidence="2" key="1">
    <citation type="submission" date="2021-01" db="EMBL/GenBank/DDBJ databases">
        <authorList>
            <person name="Zahm M."/>
            <person name="Roques C."/>
            <person name="Cabau C."/>
            <person name="Klopp C."/>
            <person name="Donnadieu C."/>
            <person name="Jouanno E."/>
            <person name="Lampietro C."/>
            <person name="Louis A."/>
            <person name="Herpin A."/>
            <person name="Echchiki A."/>
            <person name="Berthelot C."/>
            <person name="Parey E."/>
            <person name="Roest-Crollius H."/>
            <person name="Braasch I."/>
            <person name="Postlethwait J."/>
            <person name="Bobe J."/>
            <person name="Montfort J."/>
            <person name="Bouchez O."/>
            <person name="Begum T."/>
            <person name="Mejri S."/>
            <person name="Adams A."/>
            <person name="Chen W.-J."/>
            <person name="Guiguen Y."/>
        </authorList>
    </citation>
    <scope>NUCLEOTIDE SEQUENCE</scope>
    <source>
        <strain evidence="2">YG-15Mar2019-1</strain>
        <tissue evidence="2">Brain</tissue>
    </source>
</reference>